<protein>
    <submittedName>
        <fullName evidence="1">Uncharacterized protein</fullName>
    </submittedName>
</protein>
<evidence type="ECO:0000313" key="1">
    <source>
        <dbReference type="EMBL" id="SUB27009.1"/>
    </source>
</evidence>
<reference evidence="2 4" key="2">
    <citation type="submission" date="2019-03" db="EMBL/GenBank/DDBJ databases">
        <title>Genomic Encyclopedia of Type Strains, Phase IV (KMG-IV): sequencing the most valuable type-strain genomes for metagenomic binning, comparative biology and taxonomic classification.</title>
        <authorList>
            <person name="Goeker M."/>
        </authorList>
    </citation>
    <scope>NUCLEOTIDE SEQUENCE [LARGE SCALE GENOMIC DNA]</scope>
    <source>
        <strain evidence="2 4">DSM 17481</strain>
    </source>
</reference>
<dbReference type="RefSeq" id="WP_103853433.1">
    <property type="nucleotide sequence ID" value="NZ_PQVJ01000011.1"/>
</dbReference>
<dbReference type="EMBL" id="SNXJ01000001">
    <property type="protein sequence ID" value="TDP30509.1"/>
    <property type="molecule type" value="Genomic_DNA"/>
</dbReference>
<organism evidence="1 3">
    <name type="scientific">Avibacterium gallinarum</name>
    <name type="common">Pasteurella gallinarum</name>
    <dbReference type="NCBI Taxonomy" id="755"/>
    <lineage>
        <taxon>Bacteria</taxon>
        <taxon>Pseudomonadati</taxon>
        <taxon>Pseudomonadota</taxon>
        <taxon>Gammaproteobacteria</taxon>
        <taxon>Pasteurellales</taxon>
        <taxon>Pasteurellaceae</taxon>
        <taxon>Avibacterium</taxon>
    </lineage>
</organism>
<proteinExistence type="predicted"/>
<dbReference type="Proteomes" id="UP000294683">
    <property type="component" value="Unassembled WGS sequence"/>
</dbReference>
<keyword evidence="4" id="KW-1185">Reference proteome</keyword>
<name>A0A379AXP9_AVIGA</name>
<evidence type="ECO:0000313" key="4">
    <source>
        <dbReference type="Proteomes" id="UP000294683"/>
    </source>
</evidence>
<dbReference type="AlphaFoldDB" id="A0A379AXP9"/>
<dbReference type="EMBL" id="UGSQ01000003">
    <property type="protein sequence ID" value="SUB27009.1"/>
    <property type="molecule type" value="Genomic_DNA"/>
</dbReference>
<dbReference type="REBASE" id="375950">
    <property type="entry name" value="Aga11188ORF1376P"/>
</dbReference>
<sequence>MTTWEKFEEQCTNFLNKEFGAYAKFTRRGGTDSTIPDILTKTNSGNLFYIEAKHSPAQCGQFVLIPDFKNKIFEYSQRNINPINEYSKMIVNYMNVHFEKFSKAGTAGQDINIPNGSDIFSNWIIHTYKKKNVRFFITNNYTIFPIDCLKEHFEVTAKYRIKRSGSTNVGKLYINDVMKYVIHNYKITNHRTENGKLFVISSQDLDKCKFKIFETEYMFSPRGSEYEIRKLSNTNNANVIFSVTQKASIKGMPKALFIDSLK</sequence>
<dbReference type="CDD" id="cd21834">
    <property type="entry name" value="Hhal-like"/>
    <property type="match status" value="1"/>
</dbReference>
<accession>A0A379AXP9</accession>
<evidence type="ECO:0000313" key="2">
    <source>
        <dbReference type="EMBL" id="TDP30509.1"/>
    </source>
</evidence>
<evidence type="ECO:0000313" key="3">
    <source>
        <dbReference type="Proteomes" id="UP000255113"/>
    </source>
</evidence>
<gene>
    <name evidence="2" type="ORF">EV689_101545</name>
    <name evidence="1" type="ORF">NCTC11188_01375</name>
</gene>
<reference evidence="1 3" key="1">
    <citation type="submission" date="2018-06" db="EMBL/GenBank/DDBJ databases">
        <authorList>
            <consortium name="Pathogen Informatics"/>
            <person name="Doyle S."/>
        </authorList>
    </citation>
    <scope>NUCLEOTIDE SEQUENCE [LARGE SCALE GENOMIC DNA]</scope>
    <source>
        <strain evidence="1 3">NCTC11188</strain>
    </source>
</reference>
<dbReference type="Proteomes" id="UP000255113">
    <property type="component" value="Unassembled WGS sequence"/>
</dbReference>